<feature type="compositionally biased region" description="Basic residues" evidence="2">
    <location>
        <begin position="369"/>
        <end position="378"/>
    </location>
</feature>
<dbReference type="InterPro" id="IPR001478">
    <property type="entry name" value="PDZ"/>
</dbReference>
<dbReference type="SUPFAM" id="SSF50729">
    <property type="entry name" value="PH domain-like"/>
    <property type="match status" value="1"/>
</dbReference>
<protein>
    <submittedName>
        <fullName evidence="5">FERM and PDZ domain-containing protein 2</fullName>
    </submittedName>
</protein>
<dbReference type="InterPro" id="IPR000299">
    <property type="entry name" value="FERM_domain"/>
</dbReference>
<feature type="compositionally biased region" description="Polar residues" evidence="2">
    <location>
        <begin position="491"/>
        <end position="504"/>
    </location>
</feature>
<evidence type="ECO:0000259" key="3">
    <source>
        <dbReference type="PROSITE" id="PS50057"/>
    </source>
</evidence>
<dbReference type="CDD" id="cd00136">
    <property type="entry name" value="PDZ_canonical"/>
    <property type="match status" value="1"/>
</dbReference>
<feature type="compositionally biased region" description="Polar residues" evidence="2">
    <location>
        <begin position="2491"/>
        <end position="2500"/>
    </location>
</feature>
<feature type="compositionally biased region" description="Basic and acidic residues" evidence="2">
    <location>
        <begin position="2722"/>
        <end position="2737"/>
    </location>
</feature>
<dbReference type="InterPro" id="IPR019749">
    <property type="entry name" value="Band_41_domain"/>
</dbReference>
<feature type="region of interest" description="Disordered" evidence="2">
    <location>
        <begin position="2413"/>
        <end position="2531"/>
    </location>
</feature>
<feature type="compositionally biased region" description="Polar residues" evidence="2">
    <location>
        <begin position="319"/>
        <end position="332"/>
    </location>
</feature>
<dbReference type="SMART" id="SM00750">
    <property type="entry name" value="KIND"/>
    <property type="match status" value="1"/>
</dbReference>
<dbReference type="InterPro" id="IPR035963">
    <property type="entry name" value="FERM_2"/>
</dbReference>
<feature type="region of interest" description="Disordered" evidence="2">
    <location>
        <begin position="1147"/>
        <end position="1166"/>
    </location>
</feature>
<feature type="region of interest" description="Disordered" evidence="2">
    <location>
        <begin position="1586"/>
        <end position="1656"/>
    </location>
</feature>
<feature type="region of interest" description="Disordered" evidence="2">
    <location>
        <begin position="319"/>
        <end position="379"/>
    </location>
</feature>
<dbReference type="Gene3D" id="2.30.29.30">
    <property type="entry name" value="Pleckstrin-homology domain (PH domain)/Phosphotyrosine-binding domain (PTB)"/>
    <property type="match status" value="1"/>
</dbReference>
<dbReference type="Proteomes" id="UP000053825">
    <property type="component" value="Unassembled WGS sequence"/>
</dbReference>
<evidence type="ECO:0000256" key="1">
    <source>
        <dbReference type="ARBA" id="ARBA00022737"/>
    </source>
</evidence>
<dbReference type="PANTHER" id="PTHR46900">
    <property type="entry name" value="TYROSINE-PROTEIN PHOSPHATASE NON-RECEPTOR TYPE 13"/>
    <property type="match status" value="1"/>
</dbReference>
<feature type="compositionally biased region" description="Polar residues" evidence="2">
    <location>
        <begin position="2347"/>
        <end position="2371"/>
    </location>
</feature>
<feature type="compositionally biased region" description="Low complexity" evidence="2">
    <location>
        <begin position="287"/>
        <end position="298"/>
    </location>
</feature>
<feature type="compositionally biased region" description="Polar residues" evidence="2">
    <location>
        <begin position="351"/>
        <end position="361"/>
    </location>
</feature>
<feature type="region of interest" description="Disordered" evidence="2">
    <location>
        <begin position="203"/>
        <end position="256"/>
    </location>
</feature>
<feature type="region of interest" description="Disordered" evidence="2">
    <location>
        <begin position="2698"/>
        <end position="2773"/>
    </location>
</feature>
<feature type="region of interest" description="Disordered" evidence="2">
    <location>
        <begin position="888"/>
        <end position="912"/>
    </location>
</feature>
<feature type="compositionally biased region" description="Polar residues" evidence="2">
    <location>
        <begin position="1300"/>
        <end position="1311"/>
    </location>
</feature>
<dbReference type="GO" id="GO:0030182">
    <property type="term" value="P:neuron differentiation"/>
    <property type="evidence" value="ECO:0007669"/>
    <property type="project" value="UniProtKB-ARBA"/>
</dbReference>
<dbReference type="PROSITE" id="PS50106">
    <property type="entry name" value="PDZ"/>
    <property type="match status" value="1"/>
</dbReference>
<dbReference type="InterPro" id="IPR019748">
    <property type="entry name" value="FERM_central"/>
</dbReference>
<dbReference type="GO" id="GO:0071944">
    <property type="term" value="C:cell periphery"/>
    <property type="evidence" value="ECO:0007669"/>
    <property type="project" value="UniProtKB-ARBA"/>
</dbReference>
<evidence type="ECO:0000256" key="2">
    <source>
        <dbReference type="SAM" id="MobiDB-lite"/>
    </source>
</evidence>
<dbReference type="InterPro" id="IPR014352">
    <property type="entry name" value="FERM/acyl-CoA-bd_prot_sf"/>
</dbReference>
<feature type="compositionally biased region" description="Basic and acidic residues" evidence="2">
    <location>
        <begin position="2755"/>
        <end position="2765"/>
    </location>
</feature>
<feature type="region of interest" description="Disordered" evidence="2">
    <location>
        <begin position="463"/>
        <end position="603"/>
    </location>
</feature>
<dbReference type="SMART" id="SM01196">
    <property type="entry name" value="FERM_C"/>
    <property type="match status" value="1"/>
</dbReference>
<feature type="compositionally biased region" description="Basic and acidic residues" evidence="2">
    <location>
        <begin position="340"/>
        <end position="349"/>
    </location>
</feature>
<dbReference type="SMART" id="SM00228">
    <property type="entry name" value="PDZ"/>
    <property type="match status" value="1"/>
</dbReference>
<feature type="region of interest" description="Disordered" evidence="2">
    <location>
        <begin position="2297"/>
        <end position="2376"/>
    </location>
</feature>
<dbReference type="InterPro" id="IPR052074">
    <property type="entry name" value="NonRcpt_TyrProt_Phosphatase"/>
</dbReference>
<feature type="region of interest" description="Disordered" evidence="2">
    <location>
        <begin position="1671"/>
        <end position="1693"/>
    </location>
</feature>
<dbReference type="Gene3D" id="2.30.42.10">
    <property type="match status" value="1"/>
</dbReference>
<dbReference type="InterPro" id="IPR011019">
    <property type="entry name" value="KIND_dom"/>
</dbReference>
<feature type="region of interest" description="Disordered" evidence="2">
    <location>
        <begin position="272"/>
        <end position="307"/>
    </location>
</feature>
<feature type="compositionally biased region" description="Basic and acidic residues" evidence="2">
    <location>
        <begin position="2415"/>
        <end position="2465"/>
    </location>
</feature>
<dbReference type="Gene3D" id="1.20.80.10">
    <property type="match status" value="1"/>
</dbReference>
<dbReference type="Pfam" id="PF09380">
    <property type="entry name" value="FERM_C"/>
    <property type="match status" value="1"/>
</dbReference>
<keyword evidence="1" id="KW-0677">Repeat</keyword>
<dbReference type="Pfam" id="PF00595">
    <property type="entry name" value="PDZ"/>
    <property type="match status" value="1"/>
</dbReference>
<feature type="compositionally biased region" description="Basic and acidic residues" evidence="2">
    <location>
        <begin position="523"/>
        <end position="536"/>
    </location>
</feature>
<dbReference type="InterPro" id="IPR018980">
    <property type="entry name" value="FERM_PH-like_C"/>
</dbReference>
<dbReference type="InterPro" id="IPR011993">
    <property type="entry name" value="PH-like_dom_sf"/>
</dbReference>
<sequence length="2773" mass="312243">MQTDLSGGPGLAVVAGDVLALRGTGLAAAETWALLCQAAQALQDLFLSNGGVVGGSRAGPVVTPHTLELTPRGRVLLQLAPPETARAYLPPEYRPGRVYSDTDSEKMWMYSLGRALLDTTPRVAALTGTVSVSPSSALQSVLAAMTEPDPRRRASLMNLLDVISEYCRTRLQSKPFTHIVMDMYREVIKSPQYAARKRMAYQHLNPPPPLRNPSDLTEHNRRQSNYPHHHHQQAPQQLDPLQSMHNPAKNLHQHQDRPYHSANQYNHLPRSTQVSQYQPSHQHHQQQQHQEPQQAQIQKIHHYHHHHPAKGALFKLQSRNSHSHPNLTSLCGQQQLQQNRRQETEDRRTHFQSQLNVQTSGRPVGPAIHHQRRHHHSRTYSQPIYTRLQHTRSSGNLPSTVVGENNHAANVYSDPIYALPVKPFLSSQDVRVNGLSVKPPVGHRNEDVYTGATIVRRPSVAGYSHPDIATTSSTERTREEVYGRSAGRMNPSLQRQHSNPQLPSRDQRDEDFERVPDQSVPTTDHRCPTGREKEEQIVQQQNPVSSMRVRSVQGPPKPPRIITTLKKPPFSDVESSKSEPPAKPPRNLVKNGPRARRGKAVQRAPSRLYRAVGGPTRSFNKAQCVGPEFVVRANQPPKTLCVGQVKAANSGRIVVIMLTGQRVEVTCDPHKVTAGDLFQAIVQAESLDENFTLGLAVLLAGDFAILPPDTKLNKVAPPGWLSSGKSKGLLGLPTSFMLYLRLRFFLPSLRGVRSWISKHLLYLQIRRCILEQQLVCPYPELINLTGLALQAEFGNYNVNEHGCGDYFLLEHYVPESLILNIDQHQTQMNNGGAEALRARLHQAHRDRRGLDSNKAEEMFITHAQTLPDYGSHYYIATVDSKELEKVMAQQRKRKPDSNCDTSDELLDSSENIYSQDGRVQEYQIRGRIEISRLGSCENVPKIPYHDRKPPGLTKSATSNDIYGAHKSKYQTCNNNNINNVNNNNNLNHGGKGKASKKKTESNVWLAIHAQGLKLFERGGEPRERIELAQFQWKDIQTLSYSKSCLVVYSKVNGKRCKFKLRMDHRKSYFAFKLTSLHHQFFLRLRAELTSLQGLAKEFGVPMTVEAKASPSKSKSHDSKTKIAIANTVKNAQLRPNYTMQLEEYQNKENENPQKDVNAVPKPKDPLLREPGFYSSEEDALYAQVNVRLEPEGESRDTENESDRSLTGPNEPLSLDVKGMKNDGKLYNCPRIELDTEIECGYSLPKIMSSNDVDQLEKSDNPEELYAAINKVGISRKNEFPVPDEVWDVSDVKKSLHKMKTSSLPNYGTPRQTGGYRTPSLPRRLGVKMGTRAIYSSLVQKDTALTDDMESLSLKSDTESSIQSLSARSTESPLPEAYVLNADIRTNDETFRVTEDESMSASLAARLEELSFAEERILQTIKLERGHGGSIGLQVTEGNDGGVYVQAVSVGGSADMAGNVNKGDRIVAINGQNLLHLRYEDALKMLQSSSDTIELVLSQAASRKNATSRQNHEQPARNNYLNDIRFDVSSEADTSSMTNKWLVQRTTDVASVQNTSSAYSSAASSAMGNHNANSLYMADLVDNGALKSAKSASSTPPVPPRRKKRKAKSVAIAKSPEGTSLTRLKKSDRKRLAPPPPPQATRRIRTHVAEDQPEETTSIARPVDDAEETFNSLSSSETVRGGTPSYLQFDDTDPVLSTNETTIHDDKNEICSPNRVVADPPYEQRPFIFETLARKETNKYPPLFFTLQDFQNVMSNTLQQHEEDDTDDKSPVEIASSIRDSLRESFENSLEEFEENELCFRVTTTNLPFEKCLDTWSTTFADHFIEKCDEPSRFIFEDYIDRSNKVNIRRSAGPMCYDSFEEEATVPRLTKVRFVIESPSSSTPDNELNEDGEAMSDSLQNIDPLSDDEIGWNRTSSSVRLIEITNDTDCTDTRRNVEKQTTVRRISDDLEDNNESTDEDSSFEICENEGKSEETVSRIVDETEGDLEEESSNEVNANCIICEKGDFDDNEEESTINEIQVFDEELVRNEVENSVTGDHSIQNEAEAEIGEEVLSAEEEVENDEQLPIRIDSPNRSTQEYKRKIFVSESLRNMMNRYDFALHDSEEENQDSNVNNTSVDTYDIPLSETRTNSRESIGKNDEMKSIPITENNKLSHNNFISDEYFERRESISVPVDIRRNTFLENMLSEDSVHVWASCEIVATHPKTPVTFEESMSKSRRDQKLVDRLHDSIKMDPEIQKILQESRASLRKTDTSLSKRSAPKKIVQANKKSADDAKCDVLNELLSNFSNIRLKPVNGERKTATEYHPQAAIRREDDKEKHETRSEGRESWKNSEDTVPGDLTRETYDETINLQSKIPSSKRCNPPSTITGKLQNDHDKTDELQAKYRGNKDSGNTCSQTDPMKLRNYEISADPNEEYSKLNLDRDERTRNVDHTESSMSVHEVRVEPRRNDTVKNVSDERISREGAGEGSVERLQMVSCSEKTDANDESHNRSSVTAQQLELSRRTGSGDKSAIARRIPRPHCNNNDNNRAVTPVAVSDDQSRDIVTITPGRVRSFVKYYEIQRETTTDRDSKTNDRVDRDRMPEHQSVFSIRRGLEAKAVEARSLETQKRDNHRFSVAEKNSEKLICSTRREGQCAAIVEKFQTENLTDDRRFRDIVENNECEKASKMEKDAFASDSCGQQPGKVKRKKSVKFQGGFTVIGTRNPDEDGTVGSPAGQNANLPEEKNAPDRPTLKETVPDEQVDFQAGQTEELLDSESRSFEKRETAAQVSVQF</sequence>
<dbReference type="STRING" id="597456.A0A0L7QM00"/>
<reference evidence="5 6" key="1">
    <citation type="submission" date="2015-07" db="EMBL/GenBank/DDBJ databases">
        <title>The genome of Habropoda laboriosa.</title>
        <authorList>
            <person name="Pan H."/>
            <person name="Kapheim K."/>
        </authorList>
    </citation>
    <scope>NUCLEOTIDE SEQUENCE [LARGE SCALE GENOMIC DNA]</scope>
    <source>
        <strain evidence="5">0110345459</strain>
    </source>
</reference>
<feature type="region of interest" description="Disordered" evidence="2">
    <location>
        <begin position="1941"/>
        <end position="1975"/>
    </location>
</feature>
<dbReference type="EMBL" id="KQ414914">
    <property type="protein sequence ID" value="KOC59541.1"/>
    <property type="molecule type" value="Genomic_DNA"/>
</dbReference>
<feature type="compositionally biased region" description="Basic and acidic residues" evidence="2">
    <location>
        <begin position="2480"/>
        <end position="2490"/>
    </location>
</feature>
<dbReference type="SUPFAM" id="SSF50156">
    <property type="entry name" value="PDZ domain-like"/>
    <property type="match status" value="1"/>
</dbReference>
<evidence type="ECO:0000313" key="5">
    <source>
        <dbReference type="EMBL" id="KOC59541.1"/>
    </source>
</evidence>
<dbReference type="Gene3D" id="1.10.510.10">
    <property type="entry name" value="Transferase(Phosphotransferase) domain 1"/>
    <property type="match status" value="1"/>
</dbReference>
<evidence type="ECO:0000313" key="6">
    <source>
        <dbReference type="Proteomes" id="UP000053825"/>
    </source>
</evidence>
<accession>A0A0L7QM00</accession>
<dbReference type="Pfam" id="PF00373">
    <property type="entry name" value="FERM_M"/>
    <property type="match status" value="1"/>
</dbReference>
<feature type="compositionally biased region" description="Basic and acidic residues" evidence="2">
    <location>
        <begin position="505"/>
        <end position="516"/>
    </location>
</feature>
<dbReference type="InterPro" id="IPR036034">
    <property type="entry name" value="PDZ_sf"/>
</dbReference>
<keyword evidence="6" id="KW-1185">Reference proteome</keyword>
<dbReference type="OrthoDB" id="123971at2759"/>
<evidence type="ECO:0000259" key="4">
    <source>
        <dbReference type="PROSITE" id="PS50106"/>
    </source>
</evidence>
<feature type="region of interest" description="Disordered" evidence="2">
    <location>
        <begin position="1188"/>
        <end position="1217"/>
    </location>
</feature>
<gene>
    <name evidence="5" type="ORF">WH47_09063</name>
</gene>
<dbReference type="SMART" id="SM00295">
    <property type="entry name" value="B41"/>
    <property type="match status" value="1"/>
</dbReference>
<feature type="compositionally biased region" description="Basic and acidic residues" evidence="2">
    <location>
        <begin position="2310"/>
        <end position="2333"/>
    </location>
</feature>
<proteinExistence type="predicted"/>
<feature type="region of interest" description="Disordered" evidence="2">
    <location>
        <begin position="1300"/>
        <end position="1321"/>
    </location>
</feature>
<feature type="domain" description="PDZ" evidence="4">
    <location>
        <begin position="1419"/>
        <end position="1500"/>
    </location>
</feature>
<feature type="compositionally biased region" description="Acidic residues" evidence="2">
    <location>
        <begin position="1948"/>
        <end position="1961"/>
    </location>
</feature>
<dbReference type="PANTHER" id="PTHR46900:SF2">
    <property type="entry name" value="TYROSINE-PROTEIN PHOSPHATASE NON-RECEPTOR TYPE 13"/>
    <property type="match status" value="1"/>
</dbReference>
<feature type="compositionally biased region" description="Basic and acidic residues" evidence="2">
    <location>
        <begin position="1188"/>
        <end position="1203"/>
    </location>
</feature>
<name>A0A0L7QM00_9HYME</name>
<dbReference type="PROSITE" id="PS50057">
    <property type="entry name" value="FERM_3"/>
    <property type="match status" value="1"/>
</dbReference>
<feature type="domain" description="FERM" evidence="3">
    <location>
        <begin position="651"/>
        <end position="1085"/>
    </location>
</feature>
<dbReference type="SUPFAM" id="SSF47031">
    <property type="entry name" value="Second domain of FERM"/>
    <property type="match status" value="1"/>
</dbReference>
<organism evidence="5 6">
    <name type="scientific">Habropoda laboriosa</name>
    <dbReference type="NCBI Taxonomy" id="597456"/>
    <lineage>
        <taxon>Eukaryota</taxon>
        <taxon>Metazoa</taxon>
        <taxon>Ecdysozoa</taxon>
        <taxon>Arthropoda</taxon>
        <taxon>Hexapoda</taxon>
        <taxon>Insecta</taxon>
        <taxon>Pterygota</taxon>
        <taxon>Neoptera</taxon>
        <taxon>Endopterygota</taxon>
        <taxon>Hymenoptera</taxon>
        <taxon>Apocrita</taxon>
        <taxon>Aculeata</taxon>
        <taxon>Apoidea</taxon>
        <taxon>Anthophila</taxon>
        <taxon>Apidae</taxon>
        <taxon>Habropoda</taxon>
    </lineage>
</organism>
<dbReference type="CDD" id="cd14473">
    <property type="entry name" value="FERM_B-lobe"/>
    <property type="match status" value="1"/>
</dbReference>
<dbReference type="GO" id="GO:0009887">
    <property type="term" value="P:animal organ morphogenesis"/>
    <property type="evidence" value="ECO:0007669"/>
    <property type="project" value="UniProtKB-ARBA"/>
</dbReference>